<accession>A0A5S5CL29</accession>
<gene>
    <name evidence="1" type="ORF">BCM02_101794</name>
</gene>
<organism evidence="1 2">
    <name type="scientific">Paenibacillus methanolicus</name>
    <dbReference type="NCBI Taxonomy" id="582686"/>
    <lineage>
        <taxon>Bacteria</taxon>
        <taxon>Bacillati</taxon>
        <taxon>Bacillota</taxon>
        <taxon>Bacilli</taxon>
        <taxon>Bacillales</taxon>
        <taxon>Paenibacillaceae</taxon>
        <taxon>Paenibacillus</taxon>
    </lineage>
</organism>
<name>A0A5S5CL29_9BACL</name>
<comment type="caution">
    <text evidence="1">The sequence shown here is derived from an EMBL/GenBank/DDBJ whole genome shotgun (WGS) entry which is preliminary data.</text>
</comment>
<dbReference type="InterPro" id="IPR010667">
    <property type="entry name" value="Phage_T4_Gp19"/>
</dbReference>
<dbReference type="PANTHER" id="PTHR38009:SF1">
    <property type="entry name" value="CONSERVED HYPOTHETICAL PHAGE TAIL PROTEIN"/>
    <property type="match status" value="1"/>
</dbReference>
<dbReference type="Pfam" id="PF06841">
    <property type="entry name" value="Phage_T4_gp19"/>
    <property type="match status" value="1"/>
</dbReference>
<dbReference type="InterPro" id="IPR011747">
    <property type="entry name" value="CHP02241"/>
</dbReference>
<dbReference type="PANTHER" id="PTHR38009">
    <property type="entry name" value="CONSERVED HYPOTHETICAL PHAGE TAIL PROTEIN"/>
    <property type="match status" value="1"/>
</dbReference>
<dbReference type="Proteomes" id="UP000323257">
    <property type="component" value="Unassembled WGS sequence"/>
</dbReference>
<dbReference type="AlphaFoldDB" id="A0A5S5CL29"/>
<evidence type="ECO:0000313" key="2">
    <source>
        <dbReference type="Proteomes" id="UP000323257"/>
    </source>
</evidence>
<reference evidence="1 2" key="1">
    <citation type="submission" date="2019-07" db="EMBL/GenBank/DDBJ databases">
        <title>Genomic Encyclopedia of Type Strains, Phase III (KMG-III): the genomes of soil and plant-associated and newly described type strains.</title>
        <authorList>
            <person name="Whitman W."/>
        </authorList>
    </citation>
    <scope>NUCLEOTIDE SEQUENCE [LARGE SCALE GENOMIC DNA]</scope>
    <source>
        <strain evidence="1 2">BL24</strain>
    </source>
</reference>
<sequence length="149" mass="16765">MSALTERAPYGGVFRFWVELDGMLVGGFSEVTGLSAEIETEEFREGGVNGYVHRIPRAVKFSPIILKRGMSQSSELWDWYAQAMNGKIVRKSGSVILQQLDGEEMCRWNFFEAYPVRWSGPDLNASQSDIAVETIELVHNGLKTIFKAK</sequence>
<dbReference type="GO" id="GO:0005198">
    <property type="term" value="F:structural molecule activity"/>
    <property type="evidence" value="ECO:0007669"/>
    <property type="project" value="InterPro"/>
</dbReference>
<dbReference type="EMBL" id="VNHS01000001">
    <property type="protein sequence ID" value="TYP79673.1"/>
    <property type="molecule type" value="Genomic_DNA"/>
</dbReference>
<protein>
    <submittedName>
        <fullName evidence="1">Phage tail-like protein</fullName>
    </submittedName>
</protein>
<proteinExistence type="predicted"/>
<evidence type="ECO:0000313" key="1">
    <source>
        <dbReference type="EMBL" id="TYP79673.1"/>
    </source>
</evidence>
<keyword evidence="2" id="KW-1185">Reference proteome</keyword>
<dbReference type="NCBIfam" id="TIGR02241">
    <property type="entry name" value="conserved hypothetical phage tail region protein"/>
    <property type="match status" value="1"/>
</dbReference>
<dbReference type="RefSeq" id="WP_246183179.1">
    <property type="nucleotide sequence ID" value="NZ_VNHS01000001.1"/>
</dbReference>